<reference evidence="1 2" key="1">
    <citation type="journal article" date="2016" name="Genome Announc.">
        <title>Draft Genome Sequence of the Anaerobic Ammonium-Oxidizing Bacterium 'Candidatus Brocadia sp. 40'.</title>
        <authorList>
            <person name="Ali M."/>
            <person name="Haroon M.F."/>
            <person name="Narita Y."/>
            <person name="Zhang L."/>
            <person name="Rangel Shaw D."/>
            <person name="Okabe S."/>
            <person name="Saikaly P.E."/>
        </authorList>
    </citation>
    <scope>NUCLEOTIDE SEQUENCE [LARGE SCALE GENOMIC DNA]</scope>
    <source>
        <strain evidence="1 2">40</strain>
    </source>
</reference>
<sequence>MKNWFSEGGSIRNIGGVLAQRKLTRSIISALRVAGKSYEWLHSETNTWIPMSEYDAGIGIFCKRIPLEKRQRKQYCGL</sequence>
<dbReference type="Gene3D" id="3.40.91.10">
    <property type="match status" value="1"/>
</dbReference>
<comment type="caution">
    <text evidence="1">The sequence shown here is derived from an EMBL/GenBank/DDBJ whole genome shotgun (WGS) entry which is preliminary data.</text>
</comment>
<dbReference type="GO" id="GO:0003677">
    <property type="term" value="F:DNA binding"/>
    <property type="evidence" value="ECO:0007669"/>
    <property type="project" value="InterPro"/>
</dbReference>
<dbReference type="AlphaFoldDB" id="A0A1V6M1C3"/>
<dbReference type="RefSeq" id="WP_070066656.1">
    <property type="nucleotide sequence ID" value="NZ_MJUW02000055.1"/>
</dbReference>
<dbReference type="InterPro" id="IPR011335">
    <property type="entry name" value="Restrct_endonuc-II-like"/>
</dbReference>
<dbReference type="Proteomes" id="UP000242219">
    <property type="component" value="Unassembled WGS sequence"/>
</dbReference>
<accession>A0A1V6M1C3</accession>
<dbReference type="InterPro" id="IPR015277">
    <property type="entry name" value="Restrct_endonuc_II_AvaI/BsoBI"/>
</dbReference>
<proteinExistence type="predicted"/>
<name>A0A1V6M1C3_9BACT</name>
<dbReference type="GO" id="GO:0009036">
    <property type="term" value="F:type II site-specific deoxyribonuclease activity"/>
    <property type="evidence" value="ECO:0007669"/>
    <property type="project" value="InterPro"/>
</dbReference>
<evidence type="ECO:0000313" key="2">
    <source>
        <dbReference type="Proteomes" id="UP000242219"/>
    </source>
</evidence>
<keyword evidence="2" id="KW-1185">Reference proteome</keyword>
<dbReference type="GO" id="GO:0009307">
    <property type="term" value="P:DNA restriction-modification system"/>
    <property type="evidence" value="ECO:0007669"/>
    <property type="project" value="InterPro"/>
</dbReference>
<dbReference type="SUPFAM" id="SSF52980">
    <property type="entry name" value="Restriction endonuclease-like"/>
    <property type="match status" value="1"/>
</dbReference>
<protein>
    <submittedName>
        <fullName evidence="1">Uncharacterized protein</fullName>
    </submittedName>
</protein>
<evidence type="ECO:0000313" key="1">
    <source>
        <dbReference type="EMBL" id="OQD46167.1"/>
    </source>
</evidence>
<gene>
    <name evidence="1" type="ORF">BIY37_04635</name>
</gene>
<dbReference type="Pfam" id="PF09194">
    <property type="entry name" value="Endonuc-BsobI"/>
    <property type="match status" value="1"/>
</dbReference>
<organism evidence="1 2">
    <name type="scientific">Candidatus Brocadia sapporoensis</name>
    <dbReference type="NCBI Taxonomy" id="392547"/>
    <lineage>
        <taxon>Bacteria</taxon>
        <taxon>Pseudomonadati</taxon>
        <taxon>Planctomycetota</taxon>
        <taxon>Candidatus Brocadiia</taxon>
        <taxon>Candidatus Brocadiales</taxon>
        <taxon>Candidatus Brocadiaceae</taxon>
        <taxon>Candidatus Brocadia</taxon>
    </lineage>
</organism>
<dbReference type="EMBL" id="MJUW02000055">
    <property type="protein sequence ID" value="OQD46167.1"/>
    <property type="molecule type" value="Genomic_DNA"/>
</dbReference>